<keyword evidence="20" id="KW-1185">Reference proteome</keyword>
<dbReference type="CDD" id="cd00464">
    <property type="entry name" value="SK"/>
    <property type="match status" value="1"/>
</dbReference>
<evidence type="ECO:0000256" key="13">
    <source>
        <dbReference type="ARBA" id="ARBA00022777"/>
    </source>
</evidence>
<comment type="caution">
    <text evidence="19">The sequence shown here is derived from an EMBL/GenBank/DDBJ whole genome shotgun (WGS) entry which is preliminary data.</text>
</comment>
<keyword evidence="11" id="KW-0479">Metal-binding</keyword>
<keyword evidence="9" id="KW-0934">Plastid</keyword>
<dbReference type="GO" id="GO:0046872">
    <property type="term" value="F:metal ion binding"/>
    <property type="evidence" value="ECO:0007669"/>
    <property type="project" value="UniProtKB-KW"/>
</dbReference>
<comment type="similarity">
    <text evidence="5">Belongs to the shikimate kinase family.</text>
</comment>
<keyword evidence="7" id="KW-0150">Chloroplast</keyword>
<dbReference type="PROSITE" id="PS01128">
    <property type="entry name" value="SHIKIMATE_KINASE"/>
    <property type="match status" value="1"/>
</dbReference>
<dbReference type="HAMAP" id="MF_00109">
    <property type="entry name" value="Shikimate_kinase"/>
    <property type="match status" value="1"/>
</dbReference>
<evidence type="ECO:0000256" key="14">
    <source>
        <dbReference type="ARBA" id="ARBA00022840"/>
    </source>
</evidence>
<evidence type="ECO:0000256" key="17">
    <source>
        <dbReference type="ARBA" id="ARBA00023141"/>
    </source>
</evidence>
<name>A0A833VHI1_9POAL</name>
<evidence type="ECO:0000256" key="9">
    <source>
        <dbReference type="ARBA" id="ARBA00022640"/>
    </source>
</evidence>
<proteinExistence type="inferred from homology"/>
<keyword evidence="13 19" id="KW-0418">Kinase</keyword>
<dbReference type="GO" id="GO:0005829">
    <property type="term" value="C:cytosol"/>
    <property type="evidence" value="ECO:0007669"/>
    <property type="project" value="TreeGrafter"/>
</dbReference>
<dbReference type="GO" id="GO:0005524">
    <property type="term" value="F:ATP binding"/>
    <property type="evidence" value="ECO:0007669"/>
    <property type="project" value="UniProtKB-KW"/>
</dbReference>
<dbReference type="PRINTS" id="PR01100">
    <property type="entry name" value="SHIKIMTKNASE"/>
</dbReference>
<comment type="catalytic activity">
    <reaction evidence="18">
        <text>shikimate + ATP = 3-phosphoshikimate + ADP + H(+)</text>
        <dbReference type="Rhea" id="RHEA:13121"/>
        <dbReference type="ChEBI" id="CHEBI:15378"/>
        <dbReference type="ChEBI" id="CHEBI:30616"/>
        <dbReference type="ChEBI" id="CHEBI:36208"/>
        <dbReference type="ChEBI" id="CHEBI:145989"/>
        <dbReference type="ChEBI" id="CHEBI:456216"/>
        <dbReference type="EC" id="2.7.1.71"/>
    </reaction>
</comment>
<dbReference type="GO" id="GO:0009507">
    <property type="term" value="C:chloroplast"/>
    <property type="evidence" value="ECO:0007669"/>
    <property type="project" value="UniProtKB-SubCell"/>
</dbReference>
<evidence type="ECO:0000256" key="3">
    <source>
        <dbReference type="ARBA" id="ARBA00004229"/>
    </source>
</evidence>
<protein>
    <recommendedName>
        <fullName evidence="6">shikimate kinase</fullName>
        <ecNumber evidence="6">2.7.1.71</ecNumber>
    </recommendedName>
</protein>
<dbReference type="InterPro" id="IPR031322">
    <property type="entry name" value="Shikimate/glucono_kinase"/>
</dbReference>
<dbReference type="PANTHER" id="PTHR21087:SF16">
    <property type="entry name" value="SHIKIMATE KINASE 1, CHLOROPLASTIC"/>
    <property type="match status" value="1"/>
</dbReference>
<evidence type="ECO:0000313" key="20">
    <source>
        <dbReference type="Proteomes" id="UP000623129"/>
    </source>
</evidence>
<evidence type="ECO:0000256" key="12">
    <source>
        <dbReference type="ARBA" id="ARBA00022741"/>
    </source>
</evidence>
<dbReference type="Pfam" id="PF01202">
    <property type="entry name" value="SKI"/>
    <property type="match status" value="1"/>
</dbReference>
<keyword evidence="10" id="KW-0808">Transferase</keyword>
<dbReference type="FunFam" id="3.40.50.300:FF:000822">
    <property type="entry name" value="Shikimate kinase, chloroplastic"/>
    <property type="match status" value="1"/>
</dbReference>
<dbReference type="OrthoDB" id="197068at2759"/>
<dbReference type="EMBL" id="SWLB01000022">
    <property type="protein sequence ID" value="KAF3324284.1"/>
    <property type="molecule type" value="Genomic_DNA"/>
</dbReference>
<accession>A0A833VHI1</accession>
<dbReference type="GO" id="GO:0008652">
    <property type="term" value="P:amino acid biosynthetic process"/>
    <property type="evidence" value="ECO:0007669"/>
    <property type="project" value="UniProtKB-KW"/>
</dbReference>
<evidence type="ECO:0000256" key="5">
    <source>
        <dbReference type="ARBA" id="ARBA00006997"/>
    </source>
</evidence>
<dbReference type="Proteomes" id="UP000623129">
    <property type="component" value="Unassembled WGS sequence"/>
</dbReference>
<evidence type="ECO:0000256" key="11">
    <source>
        <dbReference type="ARBA" id="ARBA00022723"/>
    </source>
</evidence>
<gene>
    <name evidence="19" type="ORF">FCM35_KLT11751</name>
</gene>
<sequence length="298" mass="32812">MEASVGFSLKSSYFTNNDNKYGGKYTGIGRVSTVHLGFQRSQTVNLVDLTRNRVSIKSENPPLKISRCHKKSAASVELHNSFDEALILKRKSQEVLPNLNERCIYLVGMMGSGKTTVGKILSQVLGYSFFDSDKMVEQAVGISSVAQIFKQHSEAFFRDNESEVLRDLSTMRRLVVATGGGAVIRPVNWKYMKQGVSVWLDVPLDALARRIAAVGTASRPLLDEESGDAYTKAFAKLTALFEQRSDAYPNADIRVSLEDMAAKQGLNDVSALTPTAIAIEALLKMETFFAEKIAVRNS</sequence>
<comment type="cofactor">
    <cofactor evidence="1">
        <name>Mg(2+)</name>
        <dbReference type="ChEBI" id="CHEBI:18420"/>
    </cofactor>
</comment>
<keyword evidence="8" id="KW-0028">Amino-acid biosynthesis</keyword>
<organism evidence="19 20">
    <name type="scientific">Carex littledalei</name>
    <dbReference type="NCBI Taxonomy" id="544730"/>
    <lineage>
        <taxon>Eukaryota</taxon>
        <taxon>Viridiplantae</taxon>
        <taxon>Streptophyta</taxon>
        <taxon>Embryophyta</taxon>
        <taxon>Tracheophyta</taxon>
        <taxon>Spermatophyta</taxon>
        <taxon>Magnoliopsida</taxon>
        <taxon>Liliopsida</taxon>
        <taxon>Poales</taxon>
        <taxon>Cyperaceae</taxon>
        <taxon>Cyperoideae</taxon>
        <taxon>Cariceae</taxon>
        <taxon>Carex</taxon>
        <taxon>Carex subgen. Euthyceras</taxon>
    </lineage>
</organism>
<evidence type="ECO:0000256" key="8">
    <source>
        <dbReference type="ARBA" id="ARBA00022605"/>
    </source>
</evidence>
<evidence type="ECO:0000256" key="15">
    <source>
        <dbReference type="ARBA" id="ARBA00022842"/>
    </source>
</evidence>
<dbReference type="InterPro" id="IPR000623">
    <property type="entry name" value="Shikimate_kinase/TSH1"/>
</dbReference>
<keyword evidence="12" id="KW-0547">Nucleotide-binding</keyword>
<evidence type="ECO:0000256" key="7">
    <source>
        <dbReference type="ARBA" id="ARBA00022528"/>
    </source>
</evidence>
<dbReference type="InterPro" id="IPR023000">
    <property type="entry name" value="Shikimate_kinase_CS"/>
</dbReference>
<evidence type="ECO:0000256" key="6">
    <source>
        <dbReference type="ARBA" id="ARBA00012154"/>
    </source>
</evidence>
<dbReference type="PANTHER" id="PTHR21087">
    <property type="entry name" value="SHIKIMATE KINASE"/>
    <property type="match status" value="1"/>
</dbReference>
<dbReference type="SUPFAM" id="SSF52540">
    <property type="entry name" value="P-loop containing nucleoside triphosphate hydrolases"/>
    <property type="match status" value="1"/>
</dbReference>
<dbReference type="GO" id="GO:0004765">
    <property type="term" value="F:shikimate kinase activity"/>
    <property type="evidence" value="ECO:0007669"/>
    <property type="project" value="UniProtKB-EC"/>
</dbReference>
<reference evidence="19" key="1">
    <citation type="submission" date="2020-01" db="EMBL/GenBank/DDBJ databases">
        <title>Genome sequence of Kobresia littledalei, the first chromosome-level genome in the family Cyperaceae.</title>
        <authorList>
            <person name="Qu G."/>
        </authorList>
    </citation>
    <scope>NUCLEOTIDE SEQUENCE</scope>
    <source>
        <strain evidence="19">C.B.Clarke</strain>
        <tissue evidence="19">Leaf</tissue>
    </source>
</reference>
<evidence type="ECO:0000313" key="19">
    <source>
        <dbReference type="EMBL" id="KAF3324284.1"/>
    </source>
</evidence>
<keyword evidence="15" id="KW-0460">Magnesium</keyword>
<dbReference type="UniPathway" id="UPA00053">
    <property type="reaction ID" value="UER00088"/>
</dbReference>
<evidence type="ECO:0000256" key="1">
    <source>
        <dbReference type="ARBA" id="ARBA00001946"/>
    </source>
</evidence>
<evidence type="ECO:0000256" key="10">
    <source>
        <dbReference type="ARBA" id="ARBA00022679"/>
    </source>
</evidence>
<evidence type="ECO:0000256" key="16">
    <source>
        <dbReference type="ARBA" id="ARBA00022946"/>
    </source>
</evidence>
<dbReference type="EC" id="2.7.1.71" evidence="6"/>
<dbReference type="GO" id="GO:0009073">
    <property type="term" value="P:aromatic amino acid family biosynthetic process"/>
    <property type="evidence" value="ECO:0007669"/>
    <property type="project" value="UniProtKB-KW"/>
</dbReference>
<dbReference type="GO" id="GO:0009423">
    <property type="term" value="P:chorismate biosynthetic process"/>
    <property type="evidence" value="ECO:0007669"/>
    <property type="project" value="UniProtKB-UniPathway"/>
</dbReference>
<dbReference type="AlphaFoldDB" id="A0A833VHI1"/>
<evidence type="ECO:0000256" key="18">
    <source>
        <dbReference type="ARBA" id="ARBA00048567"/>
    </source>
</evidence>
<evidence type="ECO:0000256" key="4">
    <source>
        <dbReference type="ARBA" id="ARBA00004842"/>
    </source>
</evidence>
<dbReference type="InterPro" id="IPR027417">
    <property type="entry name" value="P-loop_NTPase"/>
</dbReference>
<keyword evidence="16" id="KW-0809">Transit peptide</keyword>
<keyword evidence="14" id="KW-0067">ATP-binding</keyword>
<dbReference type="GO" id="GO:0019632">
    <property type="term" value="P:shikimate metabolic process"/>
    <property type="evidence" value="ECO:0007669"/>
    <property type="project" value="UniProtKB-ARBA"/>
</dbReference>
<dbReference type="Gene3D" id="3.40.50.300">
    <property type="entry name" value="P-loop containing nucleotide triphosphate hydrolases"/>
    <property type="match status" value="1"/>
</dbReference>
<comment type="function">
    <text evidence="2">Catalyzes the specific phosphorylation of the 3-hydroxyl group of shikimic acid using ATP as a cosubstrate.</text>
</comment>
<comment type="pathway">
    <text evidence="4">Metabolic intermediate biosynthesis; chorismate biosynthesis; chorismate from D-erythrose 4-phosphate and phosphoenolpyruvate: step 5/7.</text>
</comment>
<comment type="subcellular location">
    <subcellularLocation>
        <location evidence="3">Plastid</location>
        <location evidence="3">Chloroplast</location>
    </subcellularLocation>
</comment>
<keyword evidence="17" id="KW-0057">Aromatic amino acid biosynthesis</keyword>
<evidence type="ECO:0000256" key="2">
    <source>
        <dbReference type="ARBA" id="ARBA00002641"/>
    </source>
</evidence>